<dbReference type="RefSeq" id="WP_066977483.1">
    <property type="nucleotide sequence ID" value="NZ_LUUI01000033.1"/>
</dbReference>
<keyword evidence="3" id="KW-0540">Nuclease</keyword>
<comment type="similarity">
    <text evidence="1">In the N-terminal section; belongs to the CRISPR-associated nuclease Cas3-HD family.</text>
</comment>
<dbReference type="GO" id="GO:0003723">
    <property type="term" value="F:RNA binding"/>
    <property type="evidence" value="ECO:0007669"/>
    <property type="project" value="TreeGrafter"/>
</dbReference>
<accession>A0A177NU98</accession>
<dbReference type="Pfam" id="PF22590">
    <property type="entry name" value="Cas3-like_C_2"/>
    <property type="match status" value="1"/>
</dbReference>
<dbReference type="PROSITE" id="PS51643">
    <property type="entry name" value="HD_CAS3"/>
    <property type="match status" value="1"/>
</dbReference>
<dbReference type="CDD" id="cd09641">
    <property type="entry name" value="Cas3''_I"/>
    <property type="match status" value="1"/>
</dbReference>
<dbReference type="GO" id="GO:0004519">
    <property type="term" value="F:endonuclease activity"/>
    <property type="evidence" value="ECO:0007669"/>
    <property type="project" value="UniProtKB-KW"/>
</dbReference>
<organism evidence="12 13">
    <name type="scientific">Methylomonas lenta</name>
    <dbReference type="NCBI Taxonomy" id="980561"/>
    <lineage>
        <taxon>Bacteria</taxon>
        <taxon>Pseudomonadati</taxon>
        <taxon>Pseudomonadota</taxon>
        <taxon>Gammaproteobacteria</taxon>
        <taxon>Methylococcales</taxon>
        <taxon>Methylococcaceae</taxon>
        <taxon>Methylomonas</taxon>
    </lineage>
</organism>
<evidence type="ECO:0000313" key="12">
    <source>
        <dbReference type="EMBL" id="OAI20660.1"/>
    </source>
</evidence>
<evidence type="ECO:0000256" key="8">
    <source>
        <dbReference type="ARBA" id="ARBA00022840"/>
    </source>
</evidence>
<proteinExistence type="inferred from homology"/>
<keyword evidence="9" id="KW-0051">Antiviral defense</keyword>
<dbReference type="AlphaFoldDB" id="A0A177NU98"/>
<keyword evidence="13" id="KW-1185">Reference proteome</keyword>
<dbReference type="InterPro" id="IPR006483">
    <property type="entry name" value="CRISPR-assoc_Cas3_HD"/>
</dbReference>
<dbReference type="OrthoDB" id="9810236at2"/>
<dbReference type="SMART" id="SM00487">
    <property type="entry name" value="DEXDc"/>
    <property type="match status" value="1"/>
</dbReference>
<evidence type="ECO:0000256" key="4">
    <source>
        <dbReference type="ARBA" id="ARBA00022723"/>
    </source>
</evidence>
<dbReference type="STRING" id="980561.A1359_02810"/>
<dbReference type="InterPro" id="IPR027417">
    <property type="entry name" value="P-loop_NTPase"/>
</dbReference>
<evidence type="ECO:0000256" key="6">
    <source>
        <dbReference type="ARBA" id="ARBA00022801"/>
    </source>
</evidence>
<evidence type="ECO:0000256" key="9">
    <source>
        <dbReference type="ARBA" id="ARBA00023118"/>
    </source>
</evidence>
<dbReference type="InterPro" id="IPR014001">
    <property type="entry name" value="Helicase_ATP-bd"/>
</dbReference>
<comment type="caution">
    <text evidence="12">The sequence shown here is derived from an EMBL/GenBank/DDBJ whole genome shotgun (WGS) entry which is preliminary data.</text>
</comment>
<name>A0A177NU98_9GAMM</name>
<dbReference type="Pfam" id="PF18019">
    <property type="entry name" value="Cas3_HD"/>
    <property type="match status" value="1"/>
</dbReference>
<dbReference type="GO" id="GO:0051607">
    <property type="term" value="P:defense response to virus"/>
    <property type="evidence" value="ECO:0007669"/>
    <property type="project" value="UniProtKB-KW"/>
</dbReference>
<keyword evidence="6" id="KW-0378">Hydrolase</keyword>
<evidence type="ECO:0000256" key="7">
    <source>
        <dbReference type="ARBA" id="ARBA00022806"/>
    </source>
</evidence>
<reference evidence="12 13" key="1">
    <citation type="submission" date="2016-03" db="EMBL/GenBank/DDBJ databases">
        <authorList>
            <person name="Ploux O."/>
        </authorList>
    </citation>
    <scope>NUCLEOTIDE SEQUENCE [LARGE SCALE GENOMIC DNA]</scope>
    <source>
        <strain evidence="12 13">R-45370</strain>
    </source>
</reference>
<dbReference type="GO" id="GO:0005524">
    <property type="term" value="F:ATP binding"/>
    <property type="evidence" value="ECO:0007669"/>
    <property type="project" value="UniProtKB-KW"/>
</dbReference>
<comment type="similarity">
    <text evidence="2">In the central section; belongs to the CRISPR-associated helicase Cas3 family.</text>
</comment>
<keyword evidence="5" id="KW-0547">Nucleotide-binding</keyword>
<dbReference type="Gene3D" id="1.10.3210.30">
    <property type="match status" value="1"/>
</dbReference>
<feature type="domain" description="Helicase ATP-binding" evidence="10">
    <location>
        <begin position="306"/>
        <end position="512"/>
    </location>
</feature>
<dbReference type="EMBL" id="LUUI01000033">
    <property type="protein sequence ID" value="OAI20660.1"/>
    <property type="molecule type" value="Genomic_DNA"/>
</dbReference>
<evidence type="ECO:0000256" key="2">
    <source>
        <dbReference type="ARBA" id="ARBA00009046"/>
    </source>
</evidence>
<keyword evidence="7" id="KW-0347">Helicase</keyword>
<evidence type="ECO:0000313" key="13">
    <source>
        <dbReference type="Proteomes" id="UP000078476"/>
    </source>
</evidence>
<evidence type="ECO:0000259" key="11">
    <source>
        <dbReference type="PROSITE" id="PS51643"/>
    </source>
</evidence>
<evidence type="ECO:0000256" key="1">
    <source>
        <dbReference type="ARBA" id="ARBA00006847"/>
    </source>
</evidence>
<gene>
    <name evidence="12" type="ORF">A1359_02810</name>
</gene>
<dbReference type="PANTHER" id="PTHR47963">
    <property type="entry name" value="DEAD-BOX ATP-DEPENDENT RNA HELICASE 47, MITOCHONDRIAL"/>
    <property type="match status" value="1"/>
</dbReference>
<dbReference type="NCBIfam" id="NF007248">
    <property type="entry name" value="PRK09694.1"/>
    <property type="match status" value="1"/>
</dbReference>
<evidence type="ECO:0000256" key="5">
    <source>
        <dbReference type="ARBA" id="ARBA00022741"/>
    </source>
</evidence>
<keyword evidence="8" id="KW-0067">ATP-binding</keyword>
<keyword evidence="4" id="KW-0479">Metal-binding</keyword>
<dbReference type="Proteomes" id="UP000078476">
    <property type="component" value="Unassembled WGS sequence"/>
</dbReference>
<dbReference type="InterPro" id="IPR038257">
    <property type="entry name" value="CRISPR-assoc_Cas3_HD_sf"/>
</dbReference>
<feature type="domain" description="HD Cas3-type" evidence="11">
    <location>
        <begin position="20"/>
        <end position="239"/>
    </location>
</feature>
<keyword evidence="12" id="KW-0255">Endonuclease</keyword>
<dbReference type="Gene3D" id="3.40.50.300">
    <property type="entry name" value="P-loop containing nucleotide triphosphate hydrolases"/>
    <property type="match status" value="2"/>
</dbReference>
<dbReference type="SUPFAM" id="SSF52540">
    <property type="entry name" value="P-loop containing nucleoside triphosphate hydrolases"/>
    <property type="match status" value="1"/>
</dbReference>
<sequence>MSDTRLYYKYWGKARPEDGEGPAYHLLPYHCLDVAAVADAWLKTSKNLQRSFAGISGLNEEQTRAWLLFFIALHDYGKFDLRFQRKASAAWVAANPKLSAAPVQLNGKAIKDYYHGPAGLYWFYNDLRERFSAGDGDFCFDDNDDWNAWCSWLAPVVGHHGIVPEEHVKDSYEYDLCASDELKTSFRQSRLQWLQILEQLFLQPAGITLDANPPELKTGKNHQSAAIMLAGFCSVCDWLGSSERFIYDDKPCGDLDALQRWYAVRLTIAEQALNDAGVIGQAKAYQSVDELLDPGNKPRQVQCLIEKLPKAPGLTIVEASTGSGKTETALAYAWQLLALGLADSIIFALPTQATANAMLSRLEKAAPLLFANQTNLVLAHGRARYQQDFIDLKQACLPQTAQGHEEAWVQCGQWLAQSRKRVFLGQIGVCTVDQVLVSVLPVKHKFVRGFGIGRSVLIIDEVHAYDSYMYGLLEAVLEQQRLTGGSAVLLSATLPFEQKRQLANAWNCALPDENKNYPLISHCQDGQVQFFDLSDLPEQMPTPTTVNIELLKTPELLPDADLLQRLLDAVEQGAQVCLVCNLVAVAQQLYQSLRQRVQQSPTLNEEQLLLFHSRFIFADRQKKEQTVLQCFAPESLERRKQGRLLIATQVVEQSLDLDFDWLITQLCPVDLLFQRMGRLHRHAKNQSGRPSGFTEPVCTVLLPENIDYDLHAVIYGNSRVLWRTQQLLEQAKRETGSRLAFPVVYRPWIELVYGQEAWSDEPDAVTKNYETYKDACYTSHMSAKQLIRSSMHELSDNDSTVAALTRDGEMSLNVLPVYLDDQGREHVLNGDCLHDLDESNLAEALNLNTVAVPHSWANRDRLPKAGQDGLIHLPMQHQEAGGFIAHHENDTYLYHADTGLFRIETTKESV</sequence>
<dbReference type="PROSITE" id="PS51192">
    <property type="entry name" value="HELICASE_ATP_BIND_1"/>
    <property type="match status" value="1"/>
</dbReference>
<dbReference type="GO" id="GO:0003724">
    <property type="term" value="F:RNA helicase activity"/>
    <property type="evidence" value="ECO:0007669"/>
    <property type="project" value="TreeGrafter"/>
</dbReference>
<protein>
    <submittedName>
        <fullName evidence="12">CRISPR-associated helicase/endonuclease Cas3</fullName>
    </submittedName>
</protein>
<evidence type="ECO:0000259" key="10">
    <source>
        <dbReference type="PROSITE" id="PS51192"/>
    </source>
</evidence>
<dbReference type="InterPro" id="IPR011545">
    <property type="entry name" value="DEAD/DEAH_box_helicase_dom"/>
</dbReference>
<evidence type="ECO:0000256" key="3">
    <source>
        <dbReference type="ARBA" id="ARBA00022722"/>
    </source>
</evidence>
<dbReference type="GO" id="GO:0016787">
    <property type="term" value="F:hydrolase activity"/>
    <property type="evidence" value="ECO:0007669"/>
    <property type="project" value="UniProtKB-KW"/>
</dbReference>
<dbReference type="NCBIfam" id="TIGR01587">
    <property type="entry name" value="cas3_core"/>
    <property type="match status" value="1"/>
</dbReference>
<dbReference type="InterPro" id="IPR006474">
    <property type="entry name" value="Helicase_Cas3_CRISPR-ass_core"/>
</dbReference>
<dbReference type="PANTHER" id="PTHR47963:SF9">
    <property type="entry name" value="CRISPR-ASSOCIATED ENDONUCLEASE_HELICASE CAS3"/>
    <property type="match status" value="1"/>
</dbReference>
<dbReference type="InterPro" id="IPR050547">
    <property type="entry name" value="DEAD_box_RNA_helicases"/>
</dbReference>
<dbReference type="Pfam" id="PF00270">
    <property type="entry name" value="DEAD"/>
    <property type="match status" value="1"/>
</dbReference>
<dbReference type="NCBIfam" id="TIGR01596">
    <property type="entry name" value="cas3_HD"/>
    <property type="match status" value="1"/>
</dbReference>
<dbReference type="InterPro" id="IPR054712">
    <property type="entry name" value="Cas3-like_dom"/>
</dbReference>
<dbReference type="GO" id="GO:0046872">
    <property type="term" value="F:metal ion binding"/>
    <property type="evidence" value="ECO:0007669"/>
    <property type="project" value="UniProtKB-KW"/>
</dbReference>